<sequence length="670" mass="75415">MFGKCNFASNCEKGTTCRFEICLPQADPVPIYAYNLMDGEEKSLEPPKKATSPLPLPIGLRKALQNSMQQNSPPVETIHNVLIQAPSYSAPGETLLKPCPAFPGEPCEPSTECTGGSACVRDRCECPPELLASGQVCVSPAILGLPHRVQGSNLFRKFLRMRGFPMPHPEEWAGVAQSKLASLQGWELVVVVEDSASDILDMDGVHLITFNQHNLPELEFEWGTSLRGYSMKNIGYLYAIKNGAKYIYDAEDSITLDEGAVKMFDYDKTTNGLWFYVNSKMNTRYKITVSCTKLRNENHTNARKRLRLCKERPSSVVQHGLVRGESRAISSDSGIETGADDEFNKFAPHINLAPGVFSAWDSANTLFHYGAFFALFVPVSVTSRSAMVIRSYYIQKLLHLTGASVGIHPPNSVMKRDEETRERLLDDGNLTVISNQMVEFLESWKCNQRRIETCMLALAKEFSDRHLWSEADLAAVSTWIKVLRRLSYKFPKITVENPDCAFVFEENTGGQNCRYVGIDFASSTSRNSAYTNLEIARQRIDAFKSVDEWCTVGGYESNCQYPTPSQLALMHRKDSVLTSNMDTVLVVINNHQRKTGMGLLQRLYQPYFGITIFCGTWNPYEYRDDGQYPEMISPFNYIHLSAAELVQGVFMHYCLAKVRELRLRNVRGEP</sequence>
<evidence type="ECO:0000313" key="3">
    <source>
        <dbReference type="Proteomes" id="UP001303046"/>
    </source>
</evidence>
<comment type="caution">
    <text evidence="2">The sequence shown here is derived from an EMBL/GenBank/DDBJ whole genome shotgun (WGS) entry which is preliminary data.</text>
</comment>
<dbReference type="InterPro" id="IPR006149">
    <property type="entry name" value="EB_dom"/>
</dbReference>
<dbReference type="Pfam" id="PF01683">
    <property type="entry name" value="EB"/>
    <property type="match status" value="1"/>
</dbReference>
<dbReference type="PANTHER" id="PTHR31362">
    <property type="entry name" value="GLYCOSYLTRANSFERASE STELLO1-RELATED"/>
    <property type="match status" value="1"/>
</dbReference>
<accession>A0ABR1D6U3</accession>
<dbReference type="EMBL" id="JAVFWL010000003">
    <property type="protein sequence ID" value="KAK6746233.1"/>
    <property type="molecule type" value="Genomic_DNA"/>
</dbReference>
<evidence type="ECO:0000259" key="1">
    <source>
        <dbReference type="Pfam" id="PF01683"/>
    </source>
</evidence>
<keyword evidence="3" id="KW-1185">Reference proteome</keyword>
<dbReference type="InterPro" id="IPR005049">
    <property type="entry name" value="STL-like"/>
</dbReference>
<proteinExistence type="predicted"/>
<reference evidence="2 3" key="1">
    <citation type="submission" date="2023-08" db="EMBL/GenBank/DDBJ databases">
        <title>A Necator americanus chromosomal reference genome.</title>
        <authorList>
            <person name="Ilik V."/>
            <person name="Petrzelkova K.J."/>
            <person name="Pardy F."/>
            <person name="Fuh T."/>
            <person name="Niatou-Singa F.S."/>
            <person name="Gouil Q."/>
            <person name="Baker L."/>
            <person name="Ritchie M.E."/>
            <person name="Jex A.R."/>
            <person name="Gazzola D."/>
            <person name="Li H."/>
            <person name="Toshio Fujiwara R."/>
            <person name="Zhan B."/>
            <person name="Aroian R.V."/>
            <person name="Pafco B."/>
            <person name="Schwarz E.M."/>
        </authorList>
    </citation>
    <scope>NUCLEOTIDE SEQUENCE [LARGE SCALE GENOMIC DNA]</scope>
    <source>
        <strain evidence="2 3">Aroian</strain>
        <tissue evidence="2">Whole animal</tissue>
    </source>
</reference>
<dbReference type="PANTHER" id="PTHR31362:SF0">
    <property type="entry name" value="EXOSTOSIN DOMAIN-CONTAINING PROTEIN-RELATED"/>
    <property type="match status" value="1"/>
</dbReference>
<feature type="domain" description="EB" evidence="1">
    <location>
        <begin position="101"/>
        <end position="137"/>
    </location>
</feature>
<protein>
    <recommendedName>
        <fullName evidence="1">EB domain-containing protein</fullName>
    </recommendedName>
</protein>
<evidence type="ECO:0000313" key="2">
    <source>
        <dbReference type="EMBL" id="KAK6746233.1"/>
    </source>
</evidence>
<gene>
    <name evidence="2" type="primary">Necator_chrIII.g13150</name>
    <name evidence="2" type="ORF">RB195_012383</name>
</gene>
<organism evidence="2 3">
    <name type="scientific">Necator americanus</name>
    <name type="common">Human hookworm</name>
    <dbReference type="NCBI Taxonomy" id="51031"/>
    <lineage>
        <taxon>Eukaryota</taxon>
        <taxon>Metazoa</taxon>
        <taxon>Ecdysozoa</taxon>
        <taxon>Nematoda</taxon>
        <taxon>Chromadorea</taxon>
        <taxon>Rhabditida</taxon>
        <taxon>Rhabditina</taxon>
        <taxon>Rhabditomorpha</taxon>
        <taxon>Strongyloidea</taxon>
        <taxon>Ancylostomatidae</taxon>
        <taxon>Bunostominae</taxon>
        <taxon>Necator</taxon>
    </lineage>
</organism>
<name>A0ABR1D6U3_NECAM</name>
<dbReference type="Proteomes" id="UP001303046">
    <property type="component" value="Unassembled WGS sequence"/>
</dbReference>
<dbReference type="Pfam" id="PF03385">
    <property type="entry name" value="STELLO"/>
    <property type="match status" value="1"/>
</dbReference>